<reference evidence="3 4" key="1">
    <citation type="submission" date="2022-11" db="EMBL/GenBank/DDBJ databases">
        <title>Minimal conservation of predation-associated metabolite biosynthetic gene clusters underscores biosynthetic potential of Myxococcota including descriptions for ten novel species: Archangium lansinium sp. nov., Myxococcus landrumus sp. nov., Nannocystis bai.</title>
        <authorList>
            <person name="Ahearne A."/>
            <person name="Stevens C."/>
            <person name="Dowd S."/>
        </authorList>
    </citation>
    <scope>NUCLEOTIDE SEQUENCE [LARGE SCALE GENOMIC DNA]</scope>
    <source>
        <strain evidence="3 4">BB15-2</strain>
    </source>
</reference>
<proteinExistence type="predicted"/>
<keyword evidence="2" id="KW-0812">Transmembrane</keyword>
<keyword evidence="2" id="KW-0472">Membrane</keyword>
<feature type="transmembrane region" description="Helical" evidence="2">
    <location>
        <begin position="75"/>
        <end position="92"/>
    </location>
</feature>
<evidence type="ECO:0000256" key="1">
    <source>
        <dbReference type="SAM" id="Coils"/>
    </source>
</evidence>
<sequence length="272" mass="30362">MSDRGRNVRSAWIVHGVAVALWLALYWYLFGEALFPKEKPWLDLEGFGAVIALEVLLGYLVVSSVVVLFVGRWPLVPLVIHGFAFTMFWAGTESIEQDKRERAEAHALAQARARAEAQQEREREAQAKLAYEAEQDRLEALERQPEGCLHVRELRVQDGKKKLRAEVTFANTCDSEVEVDDLTLLGQDLKDGEDVIRRWDGDRVTVPRGGTATMTIEEVVRRGGDRSIALARWGWELNVEATAPRSTSLCFTTGSPAVGETCARIEKVTAAP</sequence>
<accession>A0ABT5EAD9</accession>
<keyword evidence="1" id="KW-0175">Coiled coil</keyword>
<comment type="caution">
    <text evidence="3">The sequence shown here is derived from an EMBL/GenBank/DDBJ whole genome shotgun (WGS) entry which is preliminary data.</text>
</comment>
<protein>
    <submittedName>
        <fullName evidence="3">Uncharacterized protein</fullName>
    </submittedName>
</protein>
<gene>
    <name evidence="3" type="ORF">POL25_38370</name>
</gene>
<keyword evidence="4" id="KW-1185">Reference proteome</keyword>
<organism evidence="3 4">
    <name type="scientific">Nannocystis bainbridge</name>
    <dbReference type="NCBI Taxonomy" id="2995303"/>
    <lineage>
        <taxon>Bacteria</taxon>
        <taxon>Pseudomonadati</taxon>
        <taxon>Myxococcota</taxon>
        <taxon>Polyangia</taxon>
        <taxon>Nannocystales</taxon>
        <taxon>Nannocystaceae</taxon>
        <taxon>Nannocystis</taxon>
    </lineage>
</organism>
<keyword evidence="2" id="KW-1133">Transmembrane helix</keyword>
<evidence type="ECO:0000313" key="3">
    <source>
        <dbReference type="EMBL" id="MDC0722819.1"/>
    </source>
</evidence>
<dbReference type="EMBL" id="JAQNDL010000004">
    <property type="protein sequence ID" value="MDC0722819.1"/>
    <property type="molecule type" value="Genomic_DNA"/>
</dbReference>
<feature type="transmembrane region" description="Helical" evidence="2">
    <location>
        <begin position="49"/>
        <end position="70"/>
    </location>
</feature>
<dbReference type="Proteomes" id="UP001221686">
    <property type="component" value="Unassembled WGS sequence"/>
</dbReference>
<name>A0ABT5EAD9_9BACT</name>
<evidence type="ECO:0000313" key="4">
    <source>
        <dbReference type="Proteomes" id="UP001221686"/>
    </source>
</evidence>
<evidence type="ECO:0000256" key="2">
    <source>
        <dbReference type="SAM" id="Phobius"/>
    </source>
</evidence>
<dbReference type="RefSeq" id="WP_272091357.1">
    <property type="nucleotide sequence ID" value="NZ_JAQNDL010000004.1"/>
</dbReference>
<feature type="transmembrane region" description="Helical" evidence="2">
    <location>
        <begin position="12"/>
        <end position="29"/>
    </location>
</feature>
<feature type="coiled-coil region" evidence="1">
    <location>
        <begin position="108"/>
        <end position="144"/>
    </location>
</feature>